<reference evidence="1 2" key="1">
    <citation type="submission" date="2016-10" db="EMBL/GenBank/DDBJ databases">
        <authorList>
            <person name="de Groot N.N."/>
        </authorList>
    </citation>
    <scope>NUCLEOTIDE SEQUENCE [LARGE SCALE GENOMIC DNA]</scope>
    <source>
        <strain evidence="1 2">CGMCC 1.5337</strain>
    </source>
</reference>
<evidence type="ECO:0008006" key="3">
    <source>
        <dbReference type="Google" id="ProtNLM"/>
    </source>
</evidence>
<proteinExistence type="predicted"/>
<dbReference type="OrthoDB" id="253210at2157"/>
<evidence type="ECO:0000313" key="2">
    <source>
        <dbReference type="Proteomes" id="UP000198518"/>
    </source>
</evidence>
<gene>
    <name evidence="1" type="ORF">SAMN04487945_2907</name>
</gene>
<dbReference type="RefSeq" id="WP_089670177.1">
    <property type="nucleotide sequence ID" value="NZ_FOJA01000001.1"/>
</dbReference>
<protein>
    <recommendedName>
        <fullName evidence="3">Outer membrane lipoprotein-sorting protein</fullName>
    </recommendedName>
</protein>
<dbReference type="SUPFAM" id="SSF89392">
    <property type="entry name" value="Prokaryotic lipoproteins and lipoprotein localization factors"/>
    <property type="match status" value="1"/>
</dbReference>
<keyword evidence="2" id="KW-1185">Reference proteome</keyword>
<dbReference type="EMBL" id="FOJA01000001">
    <property type="protein sequence ID" value="SEW30242.1"/>
    <property type="molecule type" value="Genomic_DNA"/>
</dbReference>
<sequence length="241" mass="25631">MRRRALVAVCVALLVATAGCSALGGGDGAQPTESEQSVHERVAAATQDVATYGVEFRMNITANGETLQLTQEGVYNRTSERARLNMSVYGTPATSYFDGETAYVTSGGQWQVQNLSGSGLWAENGTLARQRTLLDVGSVSVVGNETVDGVETTVYAVDADPEAYQSLLGQQVGTTESVGIQNATYRLYVADETDRPRKAELSMTVATRGQSSQANVTILFSEYGEPVRVTIPEDAPTDESA</sequence>
<dbReference type="STRING" id="355548.SAMN04487945_2907"/>
<dbReference type="InterPro" id="IPR029046">
    <property type="entry name" value="LolA/LolB/LppX"/>
</dbReference>
<dbReference type="Gene3D" id="2.50.20.20">
    <property type="match status" value="1"/>
</dbReference>
<dbReference type="PROSITE" id="PS51257">
    <property type="entry name" value="PROKAR_LIPOPROTEIN"/>
    <property type="match status" value="1"/>
</dbReference>
<organism evidence="1 2">
    <name type="scientific">Halobacterium jilantaiense</name>
    <dbReference type="NCBI Taxonomy" id="355548"/>
    <lineage>
        <taxon>Archaea</taxon>
        <taxon>Methanobacteriati</taxon>
        <taxon>Methanobacteriota</taxon>
        <taxon>Stenosarchaea group</taxon>
        <taxon>Halobacteria</taxon>
        <taxon>Halobacteriales</taxon>
        <taxon>Halobacteriaceae</taxon>
        <taxon>Halobacterium</taxon>
    </lineage>
</organism>
<evidence type="ECO:0000313" key="1">
    <source>
        <dbReference type="EMBL" id="SEW30242.1"/>
    </source>
</evidence>
<dbReference type="Proteomes" id="UP000198518">
    <property type="component" value="Unassembled WGS sequence"/>
</dbReference>
<dbReference type="AlphaFoldDB" id="A0A1I0QRQ0"/>
<name>A0A1I0QRQ0_9EURY</name>
<accession>A0A1I0QRQ0</accession>